<accession>A0A438CUX8</accession>
<evidence type="ECO:0008006" key="4">
    <source>
        <dbReference type="Google" id="ProtNLM"/>
    </source>
</evidence>
<feature type="region of interest" description="Disordered" evidence="1">
    <location>
        <begin position="41"/>
        <end position="79"/>
    </location>
</feature>
<comment type="caution">
    <text evidence="2">The sequence shown here is derived from an EMBL/GenBank/DDBJ whole genome shotgun (WGS) entry which is preliminary data.</text>
</comment>
<evidence type="ECO:0000256" key="1">
    <source>
        <dbReference type="SAM" id="MobiDB-lite"/>
    </source>
</evidence>
<organism evidence="2 3">
    <name type="scientific">Vitis vinifera</name>
    <name type="common">Grape</name>
    <dbReference type="NCBI Taxonomy" id="29760"/>
    <lineage>
        <taxon>Eukaryota</taxon>
        <taxon>Viridiplantae</taxon>
        <taxon>Streptophyta</taxon>
        <taxon>Embryophyta</taxon>
        <taxon>Tracheophyta</taxon>
        <taxon>Spermatophyta</taxon>
        <taxon>Magnoliopsida</taxon>
        <taxon>eudicotyledons</taxon>
        <taxon>Gunneridae</taxon>
        <taxon>Pentapetalae</taxon>
        <taxon>rosids</taxon>
        <taxon>Vitales</taxon>
        <taxon>Vitaceae</taxon>
        <taxon>Viteae</taxon>
        <taxon>Vitis</taxon>
    </lineage>
</organism>
<dbReference type="AlphaFoldDB" id="A0A438CUX8"/>
<dbReference type="Proteomes" id="UP000288805">
    <property type="component" value="Unassembled WGS sequence"/>
</dbReference>
<name>A0A438CUX8_VITVI</name>
<sequence>MSAGLNSSLGGMSYVAHHKGDRLRVQGVGTLSLMTRSAHHYPKQLHPDSPKGHVVRSPIRTPQGKAHGTREHHTPDDSISYPDMLSGSLTNVSKPCYVIPPACYSPYSAGPPMVCPDALSRHLAMDSKELSSISDCFGTNGLKRQISNFSAKENEKFYEVWERYMEAINACPHHGFDTWLLVSYFYETMKQLLETMCGGDFMSKNPEEAMDFLSYVAEVSRGWDEPNRGEVGKMKSNQILFMLRLGCTP</sequence>
<dbReference type="EMBL" id="QGNW01001970">
    <property type="protein sequence ID" value="RVW27013.1"/>
    <property type="molecule type" value="Genomic_DNA"/>
</dbReference>
<gene>
    <name evidence="2" type="ORF">CK203_100477</name>
</gene>
<proteinExistence type="predicted"/>
<reference evidence="2 3" key="1">
    <citation type="journal article" date="2018" name="PLoS Genet.">
        <title>Population sequencing reveals clonal diversity and ancestral inbreeding in the grapevine cultivar Chardonnay.</title>
        <authorList>
            <person name="Roach M.J."/>
            <person name="Johnson D.L."/>
            <person name="Bohlmann J."/>
            <person name="van Vuuren H.J."/>
            <person name="Jones S.J."/>
            <person name="Pretorius I.S."/>
            <person name="Schmidt S.A."/>
            <person name="Borneman A.R."/>
        </authorList>
    </citation>
    <scope>NUCLEOTIDE SEQUENCE [LARGE SCALE GENOMIC DNA]</scope>
    <source>
        <strain evidence="3">cv. Chardonnay</strain>
        <tissue evidence="2">Leaf</tissue>
    </source>
</reference>
<evidence type="ECO:0000313" key="2">
    <source>
        <dbReference type="EMBL" id="RVW27013.1"/>
    </source>
</evidence>
<evidence type="ECO:0000313" key="3">
    <source>
        <dbReference type="Proteomes" id="UP000288805"/>
    </source>
</evidence>
<protein>
    <recommendedName>
        <fullName evidence="4">Retrotransposon gag domain-containing protein</fullName>
    </recommendedName>
</protein>